<dbReference type="EMBL" id="LVYV01000023">
    <property type="protein sequence ID" value="KZD22193.1"/>
    <property type="molecule type" value="Genomic_DNA"/>
</dbReference>
<protein>
    <recommendedName>
        <fullName evidence="6">Glucose-methanol-choline oxidoreductase C-terminal domain-containing protein</fullName>
    </recommendedName>
</protein>
<name>A0A163YII1_9BRAD</name>
<dbReference type="Pfam" id="PF13450">
    <property type="entry name" value="NAD_binding_8"/>
    <property type="match status" value="1"/>
</dbReference>
<reference evidence="7 8" key="1">
    <citation type="submission" date="2016-03" db="EMBL/GenBank/DDBJ databases">
        <title>Microsymbionts genomes from the relict species Vavilovia formosa (Stev.) Fed.</title>
        <authorList>
            <person name="Kopat V."/>
            <person name="Chirak E."/>
            <person name="Kimeklis A."/>
            <person name="Andronov E."/>
        </authorList>
    </citation>
    <scope>NUCLEOTIDE SEQUENCE [LARGE SCALE GENOMIC DNA]</scope>
    <source>
        <strain evidence="7 8">Vaf07</strain>
    </source>
</reference>
<dbReference type="GO" id="GO:0016614">
    <property type="term" value="F:oxidoreductase activity, acting on CH-OH group of donors"/>
    <property type="evidence" value="ECO:0007669"/>
    <property type="project" value="InterPro"/>
</dbReference>
<organism evidence="7 8">
    <name type="scientific">Tardiphaga robiniae</name>
    <dbReference type="NCBI Taxonomy" id="943830"/>
    <lineage>
        <taxon>Bacteria</taxon>
        <taxon>Pseudomonadati</taxon>
        <taxon>Pseudomonadota</taxon>
        <taxon>Alphaproteobacteria</taxon>
        <taxon>Hyphomicrobiales</taxon>
        <taxon>Nitrobacteraceae</taxon>
        <taxon>Tardiphaga</taxon>
    </lineage>
</organism>
<dbReference type="AlphaFoldDB" id="A0A163YII1"/>
<evidence type="ECO:0000256" key="5">
    <source>
        <dbReference type="ARBA" id="ARBA00023002"/>
    </source>
</evidence>
<evidence type="ECO:0000259" key="6">
    <source>
        <dbReference type="Pfam" id="PF05199"/>
    </source>
</evidence>
<comment type="cofactor">
    <cofactor evidence="1">
        <name>FAD</name>
        <dbReference type="ChEBI" id="CHEBI:57692"/>
    </cofactor>
</comment>
<proteinExistence type="inferred from homology"/>
<dbReference type="InterPro" id="IPR036188">
    <property type="entry name" value="FAD/NAD-bd_sf"/>
</dbReference>
<dbReference type="PANTHER" id="PTHR42784:SF1">
    <property type="entry name" value="PYRANOSE 2-OXIDASE"/>
    <property type="match status" value="1"/>
</dbReference>
<dbReference type="STRING" id="943830.A4A58_09035"/>
<evidence type="ECO:0000256" key="2">
    <source>
        <dbReference type="ARBA" id="ARBA00010790"/>
    </source>
</evidence>
<dbReference type="Pfam" id="PF05199">
    <property type="entry name" value="GMC_oxred_C"/>
    <property type="match status" value="1"/>
</dbReference>
<keyword evidence="4" id="KW-0274">FAD</keyword>
<sequence>MSIRDLRVEENDEAKFTQICVIGAGFAGLVASLRLAKQGYSVVLLESGYQTLEPDIDELNRADTSSTSYAGAMTGRLRGLGGTSRRWGGRLLPLTPHDTGPRPHLSLDGWPFPIHELDIYTPEIEELFGLDNSAFEGDVLDGIDPNSVIPRCDPDIHIRLPKWPNFRRRNIGQRLQRQITRSSALQLYLGATVCGLGVDPATGRLTSVEARSLSGRKLTVNADQFLISAGTIETTRLLLILDQQSQNRAFERCNALGHYFQDHIRLEVGRLLPTDDDRVTRLFGYDYWGSTRRKLYFQLSDQAQDANAVASAYAEVRLHISDGTPLDRLRALVRDFQRRELQHSLRKLLYLLVDRDLLTNLGLWRALTQQTFLPPAAELRLDVRIEQIPVYDNQITLSQKRDRFGVPLPKLEWAPGETELRTFLHTVQCLSNFWIRAGIEPLCPVIWNPGVLEGTLSLSESVDTSHPSGTTRMGTIPAESVVNADLQCHAIPNIWIASASTFPTAGSANPTFTIIQLALRAADGIMRTMLPGV</sequence>
<feature type="domain" description="Glucose-methanol-choline oxidoreductase C-terminal" evidence="6">
    <location>
        <begin position="391"/>
        <end position="518"/>
    </location>
</feature>
<accession>A0A163YII1</accession>
<dbReference type="InterPro" id="IPR051473">
    <property type="entry name" value="P2Ox-like"/>
</dbReference>
<evidence type="ECO:0000256" key="3">
    <source>
        <dbReference type="ARBA" id="ARBA00022630"/>
    </source>
</evidence>
<dbReference type="SUPFAM" id="SSF51905">
    <property type="entry name" value="FAD/NAD(P)-binding domain"/>
    <property type="match status" value="1"/>
</dbReference>
<evidence type="ECO:0000256" key="1">
    <source>
        <dbReference type="ARBA" id="ARBA00001974"/>
    </source>
</evidence>
<comment type="caution">
    <text evidence="7">The sequence shown here is derived from an EMBL/GenBank/DDBJ whole genome shotgun (WGS) entry which is preliminary data.</text>
</comment>
<dbReference type="RefSeq" id="WP_068734674.1">
    <property type="nucleotide sequence ID" value="NZ_LVYV01000023.1"/>
</dbReference>
<evidence type="ECO:0000313" key="8">
    <source>
        <dbReference type="Proteomes" id="UP000076574"/>
    </source>
</evidence>
<dbReference type="PANTHER" id="PTHR42784">
    <property type="entry name" value="PYRANOSE 2-OXIDASE"/>
    <property type="match status" value="1"/>
</dbReference>
<dbReference type="InterPro" id="IPR007867">
    <property type="entry name" value="GMC_OxRtase_C"/>
</dbReference>
<keyword evidence="3" id="KW-0285">Flavoprotein</keyword>
<comment type="similarity">
    <text evidence="2">Belongs to the GMC oxidoreductase family.</text>
</comment>
<dbReference type="Gene3D" id="3.50.50.60">
    <property type="entry name" value="FAD/NAD(P)-binding domain"/>
    <property type="match status" value="2"/>
</dbReference>
<keyword evidence="5" id="KW-0560">Oxidoreductase</keyword>
<evidence type="ECO:0000313" key="7">
    <source>
        <dbReference type="EMBL" id="KZD22193.1"/>
    </source>
</evidence>
<evidence type="ECO:0000256" key="4">
    <source>
        <dbReference type="ARBA" id="ARBA00022827"/>
    </source>
</evidence>
<gene>
    <name evidence="7" type="ORF">A4A58_09035</name>
</gene>
<keyword evidence="8" id="KW-1185">Reference proteome</keyword>
<dbReference type="OrthoDB" id="9798604at2"/>
<dbReference type="Proteomes" id="UP000076574">
    <property type="component" value="Unassembled WGS sequence"/>
</dbReference>